<feature type="transmembrane region" description="Helical" evidence="1">
    <location>
        <begin position="20"/>
        <end position="42"/>
    </location>
</feature>
<dbReference type="STRING" id="35752.SAMN05421541_13726"/>
<dbReference type="AlphaFoldDB" id="A0A1I2N298"/>
<name>A0A1I2N298_9ACTN</name>
<keyword evidence="1" id="KW-1133">Transmembrane helix</keyword>
<evidence type="ECO:0000313" key="2">
    <source>
        <dbReference type="EMBL" id="SFF97518.1"/>
    </source>
</evidence>
<dbReference type="Pfam" id="PF08592">
    <property type="entry name" value="Anthrone_oxy"/>
    <property type="match status" value="1"/>
</dbReference>
<dbReference type="InterPro" id="IPR013901">
    <property type="entry name" value="Anthrone_oxy"/>
</dbReference>
<accession>A0A1I2N298</accession>
<organism evidence="2 3">
    <name type="scientific">Actinoplanes philippinensis</name>
    <dbReference type="NCBI Taxonomy" id="35752"/>
    <lineage>
        <taxon>Bacteria</taxon>
        <taxon>Bacillati</taxon>
        <taxon>Actinomycetota</taxon>
        <taxon>Actinomycetes</taxon>
        <taxon>Micromonosporales</taxon>
        <taxon>Micromonosporaceae</taxon>
        <taxon>Actinoplanes</taxon>
    </lineage>
</organism>
<keyword evidence="1" id="KW-0812">Transmembrane</keyword>
<reference evidence="2 3" key="1">
    <citation type="submission" date="2016-10" db="EMBL/GenBank/DDBJ databases">
        <authorList>
            <person name="de Groot N.N."/>
        </authorList>
    </citation>
    <scope>NUCLEOTIDE SEQUENCE [LARGE SCALE GENOMIC DNA]</scope>
    <source>
        <strain evidence="2 3">DSM 43019</strain>
    </source>
</reference>
<proteinExistence type="predicted"/>
<sequence>MDQLTAPGCHGDMTRAWDALTAATALGSGLLAGVFFAFSAFVMSGLRRLPDPAGAAAMRSINLTAQRPPLMLALFGVSALCVVMIARAALTWSQPGAGWSLAGAVLTLAGALGVTAAINVPLNDRLDAGTIPWPDYLAAWNPANHARTILCLAGCALLLVAACRRR</sequence>
<dbReference type="Proteomes" id="UP000199645">
    <property type="component" value="Unassembled WGS sequence"/>
</dbReference>
<gene>
    <name evidence="2" type="ORF">SAMN05421541_13726</name>
</gene>
<keyword evidence="1" id="KW-0472">Membrane</keyword>
<keyword evidence="3" id="KW-1185">Reference proteome</keyword>
<feature type="transmembrane region" description="Helical" evidence="1">
    <location>
        <begin position="97"/>
        <end position="118"/>
    </location>
</feature>
<protein>
    <submittedName>
        <fullName evidence="2">Uncharacterized membrane protein</fullName>
    </submittedName>
</protein>
<evidence type="ECO:0000256" key="1">
    <source>
        <dbReference type="SAM" id="Phobius"/>
    </source>
</evidence>
<dbReference type="EMBL" id="FONV01000037">
    <property type="protein sequence ID" value="SFF97518.1"/>
    <property type="molecule type" value="Genomic_DNA"/>
</dbReference>
<evidence type="ECO:0000313" key="3">
    <source>
        <dbReference type="Proteomes" id="UP000199645"/>
    </source>
</evidence>
<feature type="transmembrane region" description="Helical" evidence="1">
    <location>
        <begin position="145"/>
        <end position="163"/>
    </location>
</feature>
<feature type="transmembrane region" description="Helical" evidence="1">
    <location>
        <begin position="70"/>
        <end position="90"/>
    </location>
</feature>